<keyword evidence="2" id="KW-0472">Membrane</keyword>
<gene>
    <name evidence="3" type="ORF">PZE19_10200</name>
</gene>
<dbReference type="RefSeq" id="WP_277860508.1">
    <property type="nucleotide sequence ID" value="NZ_JARRAG010000002.1"/>
</dbReference>
<feature type="transmembrane region" description="Helical" evidence="2">
    <location>
        <begin position="12"/>
        <end position="30"/>
    </location>
</feature>
<sequence>MRPSNQTKKIIYGLVIVLLFSAMYPYTQWLNRVKTEKDLGEAAIGQIDTGSFMMKLFLLGGFRGIVANYLWIQAEDYKKNHDWDRLKATVDLITKLQPHFLSIWTFQGWNLAYNVSVEWDAPEDKYEWIKQGIKFVQKGVENNQRSPDLIWDTAWFYYHKLGFSDESIILRRLFRDDEDEAFKTYRDPETGQEVVRNDNFQLGYGWFSRAVKLVDEGGTRLGGGTADTIQYVDRSPQRKGRADDIAFRSMPSHAQTHYAAALEKMSMTGIEATFGEVAKNEWAKALKEWVEFGSHMFMSHNEVMRDGKLVRDEVRLDDATVPERYKTLTENGQYWTNRWADQMNYRYWKERCQAEMTPEGVSARQLFYEGTKAYKTGDFALASGKFHDGLAIWNENLKNFPTYREDDLNKKDTGLVVKRYVRVLRQLGEPVPDTMPFKDLLAAAEADNTVDPFDAIEMLGVGGGETTSAPAPTPGRARPRAGAGPGPGGGRGRGQARPVTGPRPS</sequence>
<organism evidence="3 4">
    <name type="scientific">Paludisphaera mucosa</name>
    <dbReference type="NCBI Taxonomy" id="3030827"/>
    <lineage>
        <taxon>Bacteria</taxon>
        <taxon>Pseudomonadati</taxon>
        <taxon>Planctomycetota</taxon>
        <taxon>Planctomycetia</taxon>
        <taxon>Isosphaerales</taxon>
        <taxon>Isosphaeraceae</taxon>
        <taxon>Paludisphaera</taxon>
    </lineage>
</organism>
<dbReference type="Proteomes" id="UP001216907">
    <property type="component" value="Unassembled WGS sequence"/>
</dbReference>
<feature type="compositionally biased region" description="Gly residues" evidence="1">
    <location>
        <begin position="483"/>
        <end position="493"/>
    </location>
</feature>
<keyword evidence="2" id="KW-1133">Transmembrane helix</keyword>
<evidence type="ECO:0000313" key="3">
    <source>
        <dbReference type="EMBL" id="MDG3004146.1"/>
    </source>
</evidence>
<reference evidence="3 4" key="1">
    <citation type="submission" date="2023-03" db="EMBL/GenBank/DDBJ databases">
        <title>Paludisphaera mucosa sp. nov. a novel planctomycete from northern fen.</title>
        <authorList>
            <person name="Ivanova A."/>
        </authorList>
    </citation>
    <scope>NUCLEOTIDE SEQUENCE [LARGE SCALE GENOMIC DNA]</scope>
    <source>
        <strain evidence="3 4">Pla2</strain>
    </source>
</reference>
<feature type="region of interest" description="Disordered" evidence="1">
    <location>
        <begin position="459"/>
        <end position="505"/>
    </location>
</feature>
<proteinExistence type="predicted"/>
<accession>A0ABT6F9A0</accession>
<protein>
    <recommendedName>
        <fullName evidence="5">IRE (Iron responsive element)</fullName>
    </recommendedName>
</protein>
<evidence type="ECO:0000256" key="2">
    <source>
        <dbReference type="SAM" id="Phobius"/>
    </source>
</evidence>
<comment type="caution">
    <text evidence="3">The sequence shown here is derived from an EMBL/GenBank/DDBJ whole genome shotgun (WGS) entry which is preliminary data.</text>
</comment>
<evidence type="ECO:0008006" key="5">
    <source>
        <dbReference type="Google" id="ProtNLM"/>
    </source>
</evidence>
<evidence type="ECO:0000313" key="4">
    <source>
        <dbReference type="Proteomes" id="UP001216907"/>
    </source>
</evidence>
<keyword evidence="2" id="KW-0812">Transmembrane</keyword>
<evidence type="ECO:0000256" key="1">
    <source>
        <dbReference type="SAM" id="MobiDB-lite"/>
    </source>
</evidence>
<dbReference type="EMBL" id="JARRAG010000002">
    <property type="protein sequence ID" value="MDG3004146.1"/>
    <property type="molecule type" value="Genomic_DNA"/>
</dbReference>
<name>A0ABT6F9A0_9BACT</name>
<keyword evidence="4" id="KW-1185">Reference proteome</keyword>